<keyword evidence="2" id="KW-0004">4Fe-4S</keyword>
<dbReference type="PROSITE" id="PS00198">
    <property type="entry name" value="4FE4S_FER_1"/>
    <property type="match status" value="1"/>
</dbReference>
<evidence type="ECO:0000256" key="6">
    <source>
        <dbReference type="ARBA" id="ARBA00023014"/>
    </source>
</evidence>
<dbReference type="InterPro" id="IPR017896">
    <property type="entry name" value="4Fe4S_Fe-S-bd"/>
</dbReference>
<feature type="transmembrane region" description="Helical" evidence="8">
    <location>
        <begin position="97"/>
        <end position="118"/>
    </location>
</feature>
<keyword evidence="4" id="KW-0249">Electron transport</keyword>
<keyword evidence="1" id="KW-0813">Transport</keyword>
<evidence type="ECO:0000256" key="5">
    <source>
        <dbReference type="ARBA" id="ARBA00023004"/>
    </source>
</evidence>
<dbReference type="InterPro" id="IPR017900">
    <property type="entry name" value="4Fe4S_Fe_S_CS"/>
</dbReference>
<keyword evidence="8" id="KW-1133">Transmembrane helix</keyword>
<comment type="caution">
    <text evidence="10">The sequence shown here is derived from an EMBL/GenBank/DDBJ whole genome shotgun (WGS) entry which is preliminary data.</text>
</comment>
<dbReference type="PROSITE" id="PS51379">
    <property type="entry name" value="4FE4S_FER_2"/>
    <property type="match status" value="1"/>
</dbReference>
<dbReference type="AlphaFoldDB" id="A0A327MCK4"/>
<keyword evidence="11" id="KW-1185">Reference proteome</keyword>
<feature type="transmembrane region" description="Helical" evidence="8">
    <location>
        <begin position="207"/>
        <end position="225"/>
    </location>
</feature>
<name>A0A327MCK4_9PROT</name>
<dbReference type="InterPro" id="IPR051684">
    <property type="entry name" value="Electron_Trans/Redox"/>
</dbReference>
<keyword evidence="8" id="KW-0472">Membrane</keyword>
<gene>
    <name evidence="10" type="primary">ccoG</name>
    <name evidence="10" type="ORF">DOO78_06515</name>
</gene>
<dbReference type="RefSeq" id="WP_111468924.1">
    <property type="nucleotide sequence ID" value="NZ_QLIX01000003.1"/>
</dbReference>
<reference evidence="11" key="1">
    <citation type="submission" date="2018-06" db="EMBL/GenBank/DDBJ databases">
        <authorList>
            <person name="Khan S.A."/>
        </authorList>
    </citation>
    <scope>NUCLEOTIDE SEQUENCE [LARGE SCALE GENOMIC DNA]</scope>
    <source>
        <strain evidence="11">DB-1506</strain>
    </source>
</reference>
<evidence type="ECO:0000256" key="8">
    <source>
        <dbReference type="SAM" id="Phobius"/>
    </source>
</evidence>
<keyword evidence="8" id="KW-0812">Transmembrane</keyword>
<feature type="compositionally biased region" description="Low complexity" evidence="7">
    <location>
        <begin position="12"/>
        <end position="21"/>
    </location>
</feature>
<dbReference type="InterPro" id="IPR009051">
    <property type="entry name" value="Helical_ferredxn"/>
</dbReference>
<feature type="transmembrane region" description="Helical" evidence="8">
    <location>
        <begin position="362"/>
        <end position="382"/>
    </location>
</feature>
<protein>
    <submittedName>
        <fullName evidence="10">Cytochrome c oxidase accessory protein CcoG</fullName>
    </submittedName>
</protein>
<dbReference type="Pfam" id="PF13746">
    <property type="entry name" value="Fer4_18"/>
    <property type="match status" value="1"/>
</dbReference>
<dbReference type="Pfam" id="PF11614">
    <property type="entry name" value="FixG_C"/>
    <property type="match status" value="1"/>
</dbReference>
<evidence type="ECO:0000313" key="10">
    <source>
        <dbReference type="EMBL" id="RAI59894.1"/>
    </source>
</evidence>
<dbReference type="InterPro" id="IPR032879">
    <property type="entry name" value="FixG_C"/>
</dbReference>
<evidence type="ECO:0000256" key="4">
    <source>
        <dbReference type="ARBA" id="ARBA00022982"/>
    </source>
</evidence>
<evidence type="ECO:0000259" key="9">
    <source>
        <dbReference type="PROSITE" id="PS51379"/>
    </source>
</evidence>
<evidence type="ECO:0000256" key="7">
    <source>
        <dbReference type="SAM" id="MobiDB-lite"/>
    </source>
</evidence>
<dbReference type="SUPFAM" id="SSF54862">
    <property type="entry name" value="4Fe-4S ferredoxins"/>
    <property type="match status" value="1"/>
</dbReference>
<evidence type="ECO:0000256" key="2">
    <source>
        <dbReference type="ARBA" id="ARBA00022485"/>
    </source>
</evidence>
<keyword evidence="5" id="KW-0408">Iron</keyword>
<dbReference type="GO" id="GO:0005886">
    <property type="term" value="C:plasma membrane"/>
    <property type="evidence" value="ECO:0007669"/>
    <property type="project" value="TreeGrafter"/>
</dbReference>
<evidence type="ECO:0000313" key="11">
    <source>
        <dbReference type="Proteomes" id="UP000249065"/>
    </source>
</evidence>
<feature type="region of interest" description="Disordered" evidence="7">
    <location>
        <begin position="1"/>
        <end position="21"/>
    </location>
</feature>
<keyword evidence="6" id="KW-0411">Iron-sulfur</keyword>
<dbReference type="Proteomes" id="UP000249065">
    <property type="component" value="Unassembled WGS sequence"/>
</dbReference>
<dbReference type="Pfam" id="PF12801">
    <property type="entry name" value="Fer4_5"/>
    <property type="match status" value="1"/>
</dbReference>
<feature type="transmembrane region" description="Helical" evidence="8">
    <location>
        <begin position="168"/>
        <end position="187"/>
    </location>
</feature>
<dbReference type="Gene3D" id="1.10.1060.10">
    <property type="entry name" value="Alpha-helical ferredoxin"/>
    <property type="match status" value="1"/>
</dbReference>
<dbReference type="GO" id="GO:0051539">
    <property type="term" value="F:4 iron, 4 sulfur cluster binding"/>
    <property type="evidence" value="ECO:0007669"/>
    <property type="project" value="UniProtKB-KW"/>
</dbReference>
<dbReference type="InterPro" id="IPR014116">
    <property type="entry name" value="Cyt_c_oxidase_cbb3_FixG"/>
</dbReference>
<dbReference type="NCBIfam" id="TIGR02745">
    <property type="entry name" value="ccoG_rdxA_fixG"/>
    <property type="match status" value="1"/>
</dbReference>
<accession>A0A327MCK4</accession>
<proteinExistence type="predicted"/>
<dbReference type="PANTHER" id="PTHR30176:SF3">
    <property type="entry name" value="FERREDOXIN-TYPE PROTEIN NAPH"/>
    <property type="match status" value="1"/>
</dbReference>
<dbReference type="GO" id="GO:0046872">
    <property type="term" value="F:metal ion binding"/>
    <property type="evidence" value="ECO:0007669"/>
    <property type="project" value="UniProtKB-KW"/>
</dbReference>
<feature type="domain" description="4Fe-4S ferredoxin-type" evidence="9">
    <location>
        <begin position="262"/>
        <end position="291"/>
    </location>
</feature>
<evidence type="ECO:0000256" key="1">
    <source>
        <dbReference type="ARBA" id="ARBA00022448"/>
    </source>
</evidence>
<dbReference type="Gene3D" id="2.60.40.10">
    <property type="entry name" value="Immunoglobulins"/>
    <property type="match status" value="1"/>
</dbReference>
<dbReference type="EMBL" id="QLIX01000003">
    <property type="protein sequence ID" value="RAI59894.1"/>
    <property type="molecule type" value="Genomic_DNA"/>
</dbReference>
<dbReference type="OrthoDB" id="9811700at2"/>
<evidence type="ECO:0000256" key="3">
    <source>
        <dbReference type="ARBA" id="ARBA00022723"/>
    </source>
</evidence>
<feature type="transmembrane region" description="Helical" evidence="8">
    <location>
        <begin position="45"/>
        <end position="63"/>
    </location>
</feature>
<sequence>MGALKLPEQTRPEAPAASGATPAAPLYAKRQKVYPKAVQGRVRRAKWLILVLCLLLYYTVPLIRWDRGPDMPDQAVLVDMNAGRLFFFWIEIWPQEVYYLTGLLVLGAIGLFAATSLFGRVWCGFTCPQTVWTDLFMLVERRIQGDRNARMRLDLKPWTREWVVKKGLTHAVWLGIAAATGGAWIMYFNDALEMTPRFFTGQASLEVYFFFGLFTATTYLLAGWAREQVCTYMCPWPRFQAAMLDENSLVVTYRAWRGEPRGKAKAEGVGDCVDCRACVHVCPTGIDIRDGQQMECIGCGLCIDACDDVMTRLQRPRGLIAFETLANLAASEAAAGALPPGPQRRACGMQVRRVPRFLRARTLVYAGALALVVAAMGGAWLLRQTTSLAVIRDRAPIFVRLSDGGIRNAYTLKLGDKTPGVEAYSLALEAPAGLNLIVLDAESDPAGAPVLTTRPDGITQWRALVTAPAGLRLPESVPVTFRLVDARGRVAVSTSSVFLGPKP</sequence>
<dbReference type="InterPro" id="IPR013783">
    <property type="entry name" value="Ig-like_fold"/>
</dbReference>
<organism evidence="10 11">
    <name type="scientific">Roseicella frigidaeris</name>
    <dbReference type="NCBI Taxonomy" id="2230885"/>
    <lineage>
        <taxon>Bacteria</taxon>
        <taxon>Pseudomonadati</taxon>
        <taxon>Pseudomonadota</taxon>
        <taxon>Alphaproteobacteria</taxon>
        <taxon>Acetobacterales</taxon>
        <taxon>Roseomonadaceae</taxon>
        <taxon>Roseicella</taxon>
    </lineage>
</organism>
<keyword evidence="3" id="KW-0479">Metal-binding</keyword>
<dbReference type="PANTHER" id="PTHR30176">
    <property type="entry name" value="FERREDOXIN-TYPE PROTEIN NAPH"/>
    <property type="match status" value="1"/>
</dbReference>